<evidence type="ECO:0000313" key="2">
    <source>
        <dbReference type="Proteomes" id="UP001339962"/>
    </source>
</evidence>
<dbReference type="RefSeq" id="WP_328218792.1">
    <property type="nucleotide sequence ID" value="NZ_JARTLI010000027.1"/>
</dbReference>
<proteinExistence type="predicted"/>
<gene>
    <name evidence="1" type="ORF">P9850_12195</name>
</gene>
<reference evidence="1 2" key="1">
    <citation type="submission" date="2023-03" db="EMBL/GenBank/DDBJ databases">
        <title>Bacillus Genome Sequencing.</title>
        <authorList>
            <person name="Dunlap C."/>
        </authorList>
    </citation>
    <scope>NUCLEOTIDE SEQUENCE [LARGE SCALE GENOMIC DNA]</scope>
    <source>
        <strain evidence="1 2">NRS-38</strain>
    </source>
</reference>
<organism evidence="1 2">
    <name type="scientific">Anoxybacteroides rupiense</name>
    <dbReference type="NCBI Taxonomy" id="311460"/>
    <lineage>
        <taxon>Bacteria</taxon>
        <taxon>Bacillati</taxon>
        <taxon>Bacillota</taxon>
        <taxon>Bacilli</taxon>
        <taxon>Bacillales</taxon>
        <taxon>Anoxybacillaceae</taxon>
        <taxon>Anoxybacteroides</taxon>
    </lineage>
</organism>
<accession>A0ABD5IW69</accession>
<protein>
    <submittedName>
        <fullName evidence="1">Uncharacterized protein</fullName>
    </submittedName>
</protein>
<dbReference type="Proteomes" id="UP001339962">
    <property type="component" value="Unassembled WGS sequence"/>
</dbReference>
<evidence type="ECO:0000313" key="1">
    <source>
        <dbReference type="EMBL" id="MED5052578.1"/>
    </source>
</evidence>
<comment type="caution">
    <text evidence="1">The sequence shown here is derived from an EMBL/GenBank/DDBJ whole genome shotgun (WGS) entry which is preliminary data.</text>
</comment>
<dbReference type="AlphaFoldDB" id="A0ABD5IW69"/>
<dbReference type="EMBL" id="JARTLI010000027">
    <property type="protein sequence ID" value="MED5052578.1"/>
    <property type="molecule type" value="Genomic_DNA"/>
</dbReference>
<name>A0ABD5IW69_9BACL</name>
<sequence>MRKMMSFSFRKGQIEKYREVVPKSGYLRSRLLRKFILEEYSLPEPSEYIKVFKDVKNEDTEIYPFHMNEKVLNRIHELANEVKQRAGVTVSSSAIMRDVMDRVIEKYQDANVRERNWKRIVVYVSDEAREFLHEHIDERQIVYCFEDFLDKKYTGPNAPVKELKQRVSNPVPLTLTIDQRIYDDLKEMAEEQGQKVKTSHILRNAINQMIEDIKKGGVYMGQKIVYPTMEEKIIVPDHEREVEYKTKKMKINFDISYCNFYKKSCKIREER</sequence>